<dbReference type="EMBL" id="CAAHFH010000001">
    <property type="protein sequence ID" value="VGO20314.1"/>
    <property type="molecule type" value="Genomic_DNA"/>
</dbReference>
<evidence type="ECO:0000313" key="3">
    <source>
        <dbReference type="Proteomes" id="UP000346198"/>
    </source>
</evidence>
<proteinExistence type="predicted"/>
<name>A0A6C2ULY3_9BACT</name>
<evidence type="ECO:0000256" key="1">
    <source>
        <dbReference type="SAM" id="MobiDB-lite"/>
    </source>
</evidence>
<dbReference type="RefSeq" id="WP_136061744.1">
    <property type="nucleotide sequence ID" value="NZ_CAAHFH010000001.1"/>
</dbReference>
<gene>
    <name evidence="2" type="ORF">SCARR_02376</name>
</gene>
<sequence>MEKLIVLFTCITLAVQAADEFREFTANDGRTLNAKVLSYDSKMDTVEIQRDDLQVIRVKSAAFSEADQVYVKQWAPCSLFMSPEKFAIIPRRTVVKKGQSTERRSEVSTFGSVSEYQYEISICNRTGLPMENLTMNYLIYYAYDLPAAGENVYPQESHKWTDQNGLQEEWALVTAPNIKIVKGTIPVGGLEAGGWKNFTTDRVAVLEQHAEAGSAGSSSGILVTISMATPDGGRMERSISLPKNMEQDSLQDMTGASRTAVKRSIPRSWNS</sequence>
<feature type="region of interest" description="Disordered" evidence="1">
    <location>
        <begin position="233"/>
        <end position="271"/>
    </location>
</feature>
<accession>A0A6C2ULY3</accession>
<feature type="compositionally biased region" description="Polar residues" evidence="1">
    <location>
        <begin position="247"/>
        <end position="257"/>
    </location>
</feature>
<organism evidence="2 3">
    <name type="scientific">Pontiella sulfatireligans</name>
    <dbReference type="NCBI Taxonomy" id="2750658"/>
    <lineage>
        <taxon>Bacteria</taxon>
        <taxon>Pseudomonadati</taxon>
        <taxon>Kiritimatiellota</taxon>
        <taxon>Kiritimatiellia</taxon>
        <taxon>Kiritimatiellales</taxon>
        <taxon>Pontiellaceae</taxon>
        <taxon>Pontiella</taxon>
    </lineage>
</organism>
<protein>
    <submittedName>
        <fullName evidence="2">Uncharacterized protein</fullName>
    </submittedName>
</protein>
<dbReference type="AlphaFoldDB" id="A0A6C2ULY3"/>
<evidence type="ECO:0000313" key="2">
    <source>
        <dbReference type="EMBL" id="VGO20314.1"/>
    </source>
</evidence>
<dbReference type="Gene3D" id="2.30.30.700">
    <property type="entry name" value="SLA1 homology domain 1"/>
    <property type="match status" value="1"/>
</dbReference>
<keyword evidence="3" id="KW-1185">Reference proteome</keyword>
<reference evidence="2 3" key="1">
    <citation type="submission" date="2019-04" db="EMBL/GenBank/DDBJ databases">
        <authorList>
            <person name="Van Vliet M D."/>
        </authorList>
    </citation>
    <scope>NUCLEOTIDE SEQUENCE [LARGE SCALE GENOMIC DNA]</scope>
    <source>
        <strain evidence="2 3">F21</strain>
    </source>
</reference>
<dbReference type="Proteomes" id="UP000346198">
    <property type="component" value="Unassembled WGS sequence"/>
</dbReference>